<evidence type="ECO:0000313" key="1">
    <source>
        <dbReference type="EMBL" id="EFD93634.1"/>
    </source>
</evidence>
<dbReference type="EMBL" id="ADGP01000022">
    <property type="protein sequence ID" value="EFD93634.1"/>
    <property type="molecule type" value="Genomic_DNA"/>
</dbReference>
<gene>
    <name evidence="1" type="ORF">HMPREF0889_0438</name>
</gene>
<dbReference type="Proteomes" id="UP000003242">
    <property type="component" value="Unassembled WGS sequence"/>
</dbReference>
<proteinExistence type="predicted"/>
<comment type="caution">
    <text evidence="1">The sequence shown here is derived from an EMBL/GenBank/DDBJ whole genome shotgun (WGS) entry which is preliminary data.</text>
</comment>
<accession>D3LW02</accession>
<dbReference type="AlphaFoldDB" id="D3LW02"/>
<protein>
    <submittedName>
        <fullName evidence="1">Uncharacterized protein</fullName>
    </submittedName>
</protein>
<evidence type="ECO:0000313" key="2">
    <source>
        <dbReference type="Proteomes" id="UP000003242"/>
    </source>
</evidence>
<organism evidence="1 2">
    <name type="scientific">Megasphaera lornae</name>
    <dbReference type="NCBI Taxonomy" id="1000568"/>
    <lineage>
        <taxon>Bacteria</taxon>
        <taxon>Bacillati</taxon>
        <taxon>Bacillota</taxon>
        <taxon>Negativicutes</taxon>
        <taxon>Veillonellales</taxon>
        <taxon>Veillonellaceae</taxon>
        <taxon>Megasphaera</taxon>
    </lineage>
</organism>
<reference evidence="2" key="1">
    <citation type="submission" date="2009-12" db="EMBL/GenBank/DDBJ databases">
        <title>Sequence of Clostridiales genomosp. BVAB3 str. UPII9-5.</title>
        <authorList>
            <person name="Madupu R."/>
            <person name="Durkin A.S."/>
            <person name="Torralba M."/>
            <person name="Methe B."/>
            <person name="Sutton G.G."/>
            <person name="Strausberg R.L."/>
            <person name="Nelson K.E."/>
        </authorList>
    </citation>
    <scope>NUCLEOTIDE SEQUENCE [LARGE SCALE GENOMIC DNA]</scope>
    <source>
        <strain evidence="2">28L</strain>
    </source>
</reference>
<name>D3LW02_9FIRM</name>
<dbReference type="STRING" id="699218.HMPREF0889_0438"/>
<sequence length="41" mass="4364">MIGSAACRSEELFCSVSGGPTIFRRGEVFGPPVCGKGREKF</sequence>